<dbReference type="PANTHER" id="PTHR36692">
    <property type="entry name" value="PROTEIN SNAKESKIN"/>
    <property type="match status" value="1"/>
</dbReference>
<dbReference type="Proteomes" id="UP000007266">
    <property type="component" value="Linkage group 8"/>
</dbReference>
<feature type="transmembrane region" description="Helical" evidence="1">
    <location>
        <begin position="33"/>
        <end position="50"/>
    </location>
</feature>
<sequence>MSAEVENNKEEETKEQQNFKQKAQKHWQIGTKILELLLCIICIGTVFDALKTMGIGNSDLHHIGIMYTAYTGYILITLTLLTSYYLEATIPYKTSALFSVCGAGLFLTTGVLLIVDRSAYMRRYGSPISSQLTMIVVSVIFAFVNAIVFAVDAVLTLICVVCLGFIFEPANEIHLGGNYMHHTGVMYTAYTGYMLINVVLLAGRAIGDRIPYITIIVFDVIGAALFLITGVLLLVDRIRLARDIFHPRQYLLTMMTVSVCFAFANCGVFLLEAFFTRRRRQDL</sequence>
<reference evidence="2 3" key="1">
    <citation type="journal article" date="2008" name="Nature">
        <title>The genome of the model beetle and pest Tribolium castaneum.</title>
        <authorList>
            <consortium name="Tribolium Genome Sequencing Consortium"/>
            <person name="Richards S."/>
            <person name="Gibbs R.A."/>
            <person name="Weinstock G.M."/>
            <person name="Brown S.J."/>
            <person name="Denell R."/>
            <person name="Beeman R.W."/>
            <person name="Gibbs R."/>
            <person name="Beeman R.W."/>
            <person name="Brown S.J."/>
            <person name="Bucher G."/>
            <person name="Friedrich M."/>
            <person name="Grimmelikhuijzen C.J."/>
            <person name="Klingler M."/>
            <person name="Lorenzen M."/>
            <person name="Richards S."/>
            <person name="Roth S."/>
            <person name="Schroder R."/>
            <person name="Tautz D."/>
            <person name="Zdobnov E.M."/>
            <person name="Muzny D."/>
            <person name="Gibbs R.A."/>
            <person name="Weinstock G.M."/>
            <person name="Attaway T."/>
            <person name="Bell S."/>
            <person name="Buhay C.J."/>
            <person name="Chandrabose M.N."/>
            <person name="Chavez D."/>
            <person name="Clerk-Blankenburg K.P."/>
            <person name="Cree A."/>
            <person name="Dao M."/>
            <person name="Davis C."/>
            <person name="Chacko J."/>
            <person name="Dinh H."/>
            <person name="Dugan-Rocha S."/>
            <person name="Fowler G."/>
            <person name="Garner T.T."/>
            <person name="Garnes J."/>
            <person name="Gnirke A."/>
            <person name="Hawes A."/>
            <person name="Hernandez J."/>
            <person name="Hines S."/>
            <person name="Holder M."/>
            <person name="Hume J."/>
            <person name="Jhangiani S.N."/>
            <person name="Joshi V."/>
            <person name="Khan Z.M."/>
            <person name="Jackson L."/>
            <person name="Kovar C."/>
            <person name="Kowis A."/>
            <person name="Lee S."/>
            <person name="Lewis L.R."/>
            <person name="Margolis J."/>
            <person name="Morgan M."/>
            <person name="Nazareth L.V."/>
            <person name="Nguyen N."/>
            <person name="Okwuonu G."/>
            <person name="Parker D."/>
            <person name="Richards S."/>
            <person name="Ruiz S.J."/>
            <person name="Santibanez J."/>
            <person name="Savard J."/>
            <person name="Scherer S.E."/>
            <person name="Schneider B."/>
            <person name="Sodergren E."/>
            <person name="Tautz D."/>
            <person name="Vattahil S."/>
            <person name="Villasana D."/>
            <person name="White C.S."/>
            <person name="Wright R."/>
            <person name="Park Y."/>
            <person name="Beeman R.W."/>
            <person name="Lord J."/>
            <person name="Oppert B."/>
            <person name="Lorenzen M."/>
            <person name="Brown S."/>
            <person name="Wang L."/>
            <person name="Savard J."/>
            <person name="Tautz D."/>
            <person name="Richards S."/>
            <person name="Weinstock G."/>
            <person name="Gibbs R.A."/>
            <person name="Liu Y."/>
            <person name="Worley K."/>
            <person name="Weinstock G."/>
            <person name="Elsik C.G."/>
            <person name="Reese J.T."/>
            <person name="Elhaik E."/>
            <person name="Landan G."/>
            <person name="Graur D."/>
            <person name="Arensburger P."/>
            <person name="Atkinson P."/>
            <person name="Beeman R.W."/>
            <person name="Beidler J."/>
            <person name="Brown S.J."/>
            <person name="Demuth J.P."/>
            <person name="Drury D.W."/>
            <person name="Du Y.Z."/>
            <person name="Fujiwara H."/>
            <person name="Lorenzen M."/>
            <person name="Maselli V."/>
            <person name="Osanai M."/>
            <person name="Park Y."/>
            <person name="Robertson H.M."/>
            <person name="Tu Z."/>
            <person name="Wang J.J."/>
            <person name="Wang S."/>
            <person name="Richards S."/>
            <person name="Song H."/>
            <person name="Zhang L."/>
            <person name="Sodergren E."/>
            <person name="Werner D."/>
            <person name="Stanke M."/>
            <person name="Morgenstern B."/>
            <person name="Solovyev V."/>
            <person name="Kosarev P."/>
            <person name="Brown G."/>
            <person name="Chen H.C."/>
            <person name="Ermolaeva O."/>
            <person name="Hlavina W."/>
            <person name="Kapustin Y."/>
            <person name="Kiryutin B."/>
            <person name="Kitts P."/>
            <person name="Maglott D."/>
            <person name="Pruitt K."/>
            <person name="Sapojnikov V."/>
            <person name="Souvorov A."/>
            <person name="Mackey A.J."/>
            <person name="Waterhouse R.M."/>
            <person name="Wyder S."/>
            <person name="Zdobnov E.M."/>
            <person name="Zdobnov E.M."/>
            <person name="Wyder S."/>
            <person name="Kriventseva E.V."/>
            <person name="Kadowaki T."/>
            <person name="Bork P."/>
            <person name="Aranda M."/>
            <person name="Bao R."/>
            <person name="Beermann A."/>
            <person name="Berns N."/>
            <person name="Bolognesi R."/>
            <person name="Bonneton F."/>
            <person name="Bopp D."/>
            <person name="Brown S.J."/>
            <person name="Bucher G."/>
            <person name="Butts T."/>
            <person name="Chaumot A."/>
            <person name="Denell R.E."/>
            <person name="Ferrier D.E."/>
            <person name="Friedrich M."/>
            <person name="Gordon C.M."/>
            <person name="Jindra M."/>
            <person name="Klingler M."/>
            <person name="Lan Q."/>
            <person name="Lattorff H.M."/>
            <person name="Laudet V."/>
            <person name="von Levetsow C."/>
            <person name="Liu Z."/>
            <person name="Lutz R."/>
            <person name="Lynch J.A."/>
            <person name="da Fonseca R.N."/>
            <person name="Posnien N."/>
            <person name="Reuter R."/>
            <person name="Roth S."/>
            <person name="Savard J."/>
            <person name="Schinko J.B."/>
            <person name="Schmitt C."/>
            <person name="Schoppmeier M."/>
            <person name="Schroder R."/>
            <person name="Shippy T.D."/>
            <person name="Simonnet F."/>
            <person name="Marques-Souza H."/>
            <person name="Tautz D."/>
            <person name="Tomoyasu Y."/>
            <person name="Trauner J."/>
            <person name="Van der Zee M."/>
            <person name="Vervoort M."/>
            <person name="Wittkopp N."/>
            <person name="Wimmer E.A."/>
            <person name="Yang X."/>
            <person name="Jones A.K."/>
            <person name="Sattelle D.B."/>
            <person name="Ebert P.R."/>
            <person name="Nelson D."/>
            <person name="Scott J.G."/>
            <person name="Beeman R.W."/>
            <person name="Muthukrishnan S."/>
            <person name="Kramer K.J."/>
            <person name="Arakane Y."/>
            <person name="Beeman R.W."/>
            <person name="Zhu Q."/>
            <person name="Hogenkamp D."/>
            <person name="Dixit R."/>
            <person name="Oppert B."/>
            <person name="Jiang H."/>
            <person name="Zou Z."/>
            <person name="Marshall J."/>
            <person name="Elpidina E."/>
            <person name="Vinokurov K."/>
            <person name="Oppert C."/>
            <person name="Zou Z."/>
            <person name="Evans J."/>
            <person name="Lu Z."/>
            <person name="Zhao P."/>
            <person name="Sumathipala N."/>
            <person name="Altincicek B."/>
            <person name="Vilcinskas A."/>
            <person name="Williams M."/>
            <person name="Hultmark D."/>
            <person name="Hetru C."/>
            <person name="Jiang H."/>
            <person name="Grimmelikhuijzen C.J."/>
            <person name="Hauser F."/>
            <person name="Cazzamali G."/>
            <person name="Williamson M."/>
            <person name="Park Y."/>
            <person name="Li B."/>
            <person name="Tanaka Y."/>
            <person name="Predel R."/>
            <person name="Neupert S."/>
            <person name="Schachtner J."/>
            <person name="Verleyen P."/>
            <person name="Raible F."/>
            <person name="Bork P."/>
            <person name="Friedrich M."/>
            <person name="Walden K.K."/>
            <person name="Robertson H.M."/>
            <person name="Angeli S."/>
            <person name="Foret S."/>
            <person name="Bucher G."/>
            <person name="Schuetz S."/>
            <person name="Maleszka R."/>
            <person name="Wimmer E.A."/>
            <person name="Beeman R.W."/>
            <person name="Lorenzen M."/>
            <person name="Tomoyasu Y."/>
            <person name="Miller S.C."/>
            <person name="Grossmann D."/>
            <person name="Bucher G."/>
        </authorList>
    </citation>
    <scope>NUCLEOTIDE SEQUENCE [LARGE SCALE GENOMIC DNA]</scope>
    <source>
        <strain evidence="2 3">Georgia GA2</strain>
    </source>
</reference>
<dbReference type="HOGENOM" id="CLU_1050996_0_0_1"/>
<feature type="transmembrane region" description="Helical" evidence="1">
    <location>
        <begin position="213"/>
        <end position="235"/>
    </location>
</feature>
<dbReference type="EMBL" id="KQ971361">
    <property type="protein sequence ID" value="EFA08059.2"/>
    <property type="molecule type" value="Genomic_DNA"/>
</dbReference>
<dbReference type="STRING" id="7070.D6WX14"/>
<name>D6WX14_TRICA</name>
<keyword evidence="3" id="KW-1185">Reference proteome</keyword>
<dbReference type="InterPro" id="IPR038976">
    <property type="entry name" value="Ssk"/>
</dbReference>
<keyword evidence="1" id="KW-0472">Membrane</keyword>
<dbReference type="GO" id="GO:0019991">
    <property type="term" value="P:septate junction assembly"/>
    <property type="evidence" value="ECO:0007669"/>
    <property type="project" value="InterPro"/>
</dbReference>
<protein>
    <submittedName>
        <fullName evidence="2">Uncharacterized protein</fullName>
    </submittedName>
</protein>
<evidence type="ECO:0000313" key="2">
    <source>
        <dbReference type="EMBL" id="EFA08059.2"/>
    </source>
</evidence>
<feature type="transmembrane region" description="Helical" evidence="1">
    <location>
        <begin position="135"/>
        <end position="167"/>
    </location>
</feature>
<feature type="transmembrane region" description="Helical" evidence="1">
    <location>
        <begin position="250"/>
        <end position="275"/>
    </location>
</feature>
<feature type="transmembrane region" description="Helical" evidence="1">
    <location>
        <begin position="96"/>
        <end position="115"/>
    </location>
</feature>
<dbReference type="PANTHER" id="PTHR36692:SF2">
    <property type="entry name" value="GEO12064P1"/>
    <property type="match status" value="1"/>
</dbReference>
<evidence type="ECO:0000256" key="1">
    <source>
        <dbReference type="SAM" id="Phobius"/>
    </source>
</evidence>
<organism evidence="2 3">
    <name type="scientific">Tribolium castaneum</name>
    <name type="common">Red flour beetle</name>
    <dbReference type="NCBI Taxonomy" id="7070"/>
    <lineage>
        <taxon>Eukaryota</taxon>
        <taxon>Metazoa</taxon>
        <taxon>Ecdysozoa</taxon>
        <taxon>Arthropoda</taxon>
        <taxon>Hexapoda</taxon>
        <taxon>Insecta</taxon>
        <taxon>Pterygota</taxon>
        <taxon>Neoptera</taxon>
        <taxon>Endopterygota</taxon>
        <taxon>Coleoptera</taxon>
        <taxon>Polyphaga</taxon>
        <taxon>Cucujiformia</taxon>
        <taxon>Tenebrionidae</taxon>
        <taxon>Tenebrionidae incertae sedis</taxon>
        <taxon>Tribolium</taxon>
    </lineage>
</organism>
<proteinExistence type="predicted"/>
<feature type="transmembrane region" description="Helical" evidence="1">
    <location>
        <begin position="62"/>
        <end position="84"/>
    </location>
</feature>
<dbReference type="InParanoid" id="D6WX14"/>
<dbReference type="GO" id="GO:0005886">
    <property type="term" value="C:plasma membrane"/>
    <property type="evidence" value="ECO:0000318"/>
    <property type="project" value="GO_Central"/>
</dbReference>
<keyword evidence="1" id="KW-0812">Transmembrane</keyword>
<gene>
    <name evidence="2" type="primary">AUGUSTUS-3.0.2_05655</name>
    <name evidence="2" type="ORF">TcasGA2_TC005655</name>
</gene>
<evidence type="ECO:0000313" key="3">
    <source>
        <dbReference type="Proteomes" id="UP000007266"/>
    </source>
</evidence>
<dbReference type="AlphaFoldDB" id="D6WX14"/>
<keyword evidence="1" id="KW-1133">Transmembrane helix</keyword>
<accession>D6WX14</accession>
<feature type="transmembrane region" description="Helical" evidence="1">
    <location>
        <begin position="187"/>
        <end position="206"/>
    </location>
</feature>
<reference evidence="2 3" key="2">
    <citation type="journal article" date="2010" name="Nucleic Acids Res.">
        <title>BeetleBase in 2010: revisions to provide comprehensive genomic information for Tribolium castaneum.</title>
        <authorList>
            <person name="Kim H.S."/>
            <person name="Murphy T."/>
            <person name="Xia J."/>
            <person name="Caragea D."/>
            <person name="Park Y."/>
            <person name="Beeman R.W."/>
            <person name="Lorenzen M.D."/>
            <person name="Butcher S."/>
            <person name="Manak J.R."/>
            <person name="Brown S.J."/>
        </authorList>
    </citation>
    <scope>GENOME REANNOTATION</scope>
    <source>
        <strain evidence="2 3">Georgia GA2</strain>
    </source>
</reference>